<sequence>MRNQHQNENVRITQDKAAQVVGDAGRKM</sequence>
<evidence type="ECO:0000313" key="3">
    <source>
        <dbReference type="Proteomes" id="UP001219518"/>
    </source>
</evidence>
<organism evidence="2 3">
    <name type="scientific">Frankliniella fusca</name>
    <dbReference type="NCBI Taxonomy" id="407009"/>
    <lineage>
        <taxon>Eukaryota</taxon>
        <taxon>Metazoa</taxon>
        <taxon>Ecdysozoa</taxon>
        <taxon>Arthropoda</taxon>
        <taxon>Hexapoda</taxon>
        <taxon>Insecta</taxon>
        <taxon>Pterygota</taxon>
        <taxon>Neoptera</taxon>
        <taxon>Paraneoptera</taxon>
        <taxon>Thysanoptera</taxon>
        <taxon>Terebrantia</taxon>
        <taxon>Thripoidea</taxon>
        <taxon>Thripidae</taxon>
        <taxon>Frankliniella</taxon>
    </lineage>
</organism>
<evidence type="ECO:0000313" key="2">
    <source>
        <dbReference type="EMBL" id="KAK3918670.1"/>
    </source>
</evidence>
<evidence type="ECO:0000256" key="1">
    <source>
        <dbReference type="SAM" id="MobiDB-lite"/>
    </source>
</evidence>
<feature type="region of interest" description="Disordered" evidence="1">
    <location>
        <begin position="1"/>
        <end position="28"/>
    </location>
</feature>
<dbReference type="Proteomes" id="UP001219518">
    <property type="component" value="Unassembled WGS sequence"/>
</dbReference>
<feature type="compositionally biased region" description="Polar residues" evidence="1">
    <location>
        <begin position="1"/>
        <end position="12"/>
    </location>
</feature>
<reference evidence="2" key="2">
    <citation type="journal article" date="2023" name="BMC Genomics">
        <title>Pest status, molecular evolution, and epigenetic factors derived from the genome assembly of Frankliniella fusca, a thysanopteran phytovirus vector.</title>
        <authorList>
            <person name="Catto M.A."/>
            <person name="Labadie P.E."/>
            <person name="Jacobson A.L."/>
            <person name="Kennedy G.G."/>
            <person name="Srinivasan R."/>
            <person name="Hunt B.G."/>
        </authorList>
    </citation>
    <scope>NUCLEOTIDE SEQUENCE</scope>
    <source>
        <strain evidence="2">PL_HMW_Pooled</strain>
    </source>
</reference>
<reference evidence="2" key="1">
    <citation type="submission" date="2021-07" db="EMBL/GenBank/DDBJ databases">
        <authorList>
            <person name="Catto M.A."/>
            <person name="Jacobson A."/>
            <person name="Kennedy G."/>
            <person name="Labadie P."/>
            <person name="Hunt B.G."/>
            <person name="Srinivasan R."/>
        </authorList>
    </citation>
    <scope>NUCLEOTIDE SEQUENCE</scope>
    <source>
        <strain evidence="2">PL_HMW_Pooled</strain>
        <tissue evidence="2">Head</tissue>
    </source>
</reference>
<name>A0AAE1HCE4_9NEOP</name>
<protein>
    <submittedName>
        <fullName evidence="2">Fibrinogen gamma chain</fullName>
    </submittedName>
</protein>
<gene>
    <name evidence="2" type="ORF">KUF71_007917</name>
</gene>
<dbReference type="EMBL" id="JAHWGI010000960">
    <property type="protein sequence ID" value="KAK3918670.1"/>
    <property type="molecule type" value="Genomic_DNA"/>
</dbReference>
<comment type="caution">
    <text evidence="2">The sequence shown here is derived from an EMBL/GenBank/DDBJ whole genome shotgun (WGS) entry which is preliminary data.</text>
</comment>
<dbReference type="AlphaFoldDB" id="A0AAE1HCE4"/>
<proteinExistence type="predicted"/>
<keyword evidence="3" id="KW-1185">Reference proteome</keyword>
<accession>A0AAE1HCE4</accession>